<proteinExistence type="predicted"/>
<organism evidence="2">
    <name type="scientific">Lepeophtheirus salmonis</name>
    <name type="common">Salmon louse</name>
    <name type="synonym">Caligus salmonis</name>
    <dbReference type="NCBI Taxonomy" id="72036"/>
    <lineage>
        <taxon>Eukaryota</taxon>
        <taxon>Metazoa</taxon>
        <taxon>Ecdysozoa</taxon>
        <taxon>Arthropoda</taxon>
        <taxon>Crustacea</taxon>
        <taxon>Multicrustacea</taxon>
        <taxon>Hexanauplia</taxon>
        <taxon>Copepoda</taxon>
        <taxon>Siphonostomatoida</taxon>
        <taxon>Caligidae</taxon>
        <taxon>Lepeophtheirus</taxon>
    </lineage>
</organism>
<keyword evidence="1" id="KW-1133">Transmembrane helix</keyword>
<protein>
    <submittedName>
        <fullName evidence="2">Uncharacterized protein</fullName>
    </submittedName>
</protein>
<keyword evidence="1" id="KW-0472">Membrane</keyword>
<reference evidence="2" key="1">
    <citation type="submission" date="2014-05" db="EMBL/GenBank/DDBJ databases">
        <authorList>
            <person name="Chronopoulou M."/>
        </authorList>
    </citation>
    <scope>NUCLEOTIDE SEQUENCE</scope>
    <source>
        <tissue evidence="2">Whole organism</tissue>
    </source>
</reference>
<evidence type="ECO:0000313" key="2">
    <source>
        <dbReference type="EMBL" id="CDW31477.1"/>
    </source>
</evidence>
<sequence>MMFLSLIVVSSYMTFVLNSGIIISLLIIISRKKKY</sequence>
<dbReference type="AlphaFoldDB" id="A0A0K2U0M1"/>
<keyword evidence="1" id="KW-0812">Transmembrane</keyword>
<feature type="transmembrane region" description="Helical" evidence="1">
    <location>
        <begin position="6"/>
        <end position="29"/>
    </location>
</feature>
<dbReference type="EMBL" id="HACA01014116">
    <property type="protein sequence ID" value="CDW31477.1"/>
    <property type="molecule type" value="Transcribed_RNA"/>
</dbReference>
<evidence type="ECO:0000256" key="1">
    <source>
        <dbReference type="SAM" id="Phobius"/>
    </source>
</evidence>
<accession>A0A0K2U0M1</accession>
<name>A0A0K2U0M1_LEPSM</name>